<feature type="region of interest" description="Disordered" evidence="1">
    <location>
        <begin position="305"/>
        <end position="331"/>
    </location>
</feature>
<dbReference type="Gene3D" id="4.10.280.10">
    <property type="entry name" value="Helix-loop-helix DNA-binding domain"/>
    <property type="match status" value="1"/>
</dbReference>
<keyword evidence="4" id="KW-1185">Reference proteome</keyword>
<proteinExistence type="predicted"/>
<dbReference type="InterPro" id="IPR011598">
    <property type="entry name" value="bHLH_dom"/>
</dbReference>
<organism evidence="3 4">
    <name type="scientific">Clytia hemisphaerica</name>
    <dbReference type="NCBI Taxonomy" id="252671"/>
    <lineage>
        <taxon>Eukaryota</taxon>
        <taxon>Metazoa</taxon>
        <taxon>Cnidaria</taxon>
        <taxon>Hydrozoa</taxon>
        <taxon>Hydroidolina</taxon>
        <taxon>Leptothecata</taxon>
        <taxon>Obeliida</taxon>
        <taxon>Clytiidae</taxon>
        <taxon>Clytia</taxon>
    </lineage>
</organism>
<feature type="compositionally biased region" description="Polar residues" evidence="1">
    <location>
        <begin position="267"/>
        <end position="279"/>
    </location>
</feature>
<dbReference type="SMART" id="SM00353">
    <property type="entry name" value="HLH"/>
    <property type="match status" value="1"/>
</dbReference>
<dbReference type="CDD" id="cd00083">
    <property type="entry name" value="bHLH_SF"/>
    <property type="match status" value="1"/>
</dbReference>
<feature type="domain" description="BHLH" evidence="2">
    <location>
        <begin position="24"/>
        <end position="76"/>
    </location>
</feature>
<protein>
    <recommendedName>
        <fullName evidence="2">BHLH domain-containing protein</fullName>
    </recommendedName>
</protein>
<dbReference type="AlphaFoldDB" id="A0A7M6DLA3"/>
<dbReference type="GO" id="GO:0046983">
    <property type="term" value="F:protein dimerization activity"/>
    <property type="evidence" value="ECO:0007669"/>
    <property type="project" value="InterPro"/>
</dbReference>
<feature type="compositionally biased region" description="Low complexity" evidence="1">
    <location>
        <begin position="280"/>
        <end position="289"/>
    </location>
</feature>
<reference evidence="3" key="1">
    <citation type="submission" date="2021-01" db="UniProtKB">
        <authorList>
            <consortium name="EnsemblMetazoa"/>
        </authorList>
    </citation>
    <scope>IDENTIFICATION</scope>
</reference>
<feature type="region of interest" description="Disordered" evidence="1">
    <location>
        <begin position="196"/>
        <end position="245"/>
    </location>
</feature>
<evidence type="ECO:0000256" key="1">
    <source>
        <dbReference type="SAM" id="MobiDB-lite"/>
    </source>
</evidence>
<dbReference type="EnsemblMetazoa" id="CLYHEMT014766.2">
    <property type="protein sequence ID" value="CLYHEMP014766.2"/>
    <property type="gene ID" value="CLYHEMG014766"/>
</dbReference>
<feature type="region of interest" description="Disordered" evidence="1">
    <location>
        <begin position="123"/>
        <end position="169"/>
    </location>
</feature>
<evidence type="ECO:0000313" key="4">
    <source>
        <dbReference type="Proteomes" id="UP000594262"/>
    </source>
</evidence>
<feature type="compositionally biased region" description="Polar residues" evidence="1">
    <location>
        <begin position="311"/>
        <end position="321"/>
    </location>
</feature>
<dbReference type="InterPro" id="IPR036638">
    <property type="entry name" value="HLH_DNA-bd_sf"/>
</dbReference>
<accession>A0A7M6DLA3</accession>
<feature type="compositionally biased region" description="Low complexity" evidence="1">
    <location>
        <begin position="152"/>
        <end position="165"/>
    </location>
</feature>
<feature type="compositionally biased region" description="Low complexity" evidence="1">
    <location>
        <begin position="123"/>
        <end position="135"/>
    </location>
</feature>
<dbReference type="RefSeq" id="XP_066914240.1">
    <property type="nucleotide sequence ID" value="XM_067058139.1"/>
</dbReference>
<evidence type="ECO:0000313" key="3">
    <source>
        <dbReference type="EnsemblMetazoa" id="CLYHEMP014766.2"/>
    </source>
</evidence>
<dbReference type="GeneID" id="136801503"/>
<evidence type="ECO:0000259" key="2">
    <source>
        <dbReference type="PROSITE" id="PS50888"/>
    </source>
</evidence>
<sequence length="331" mass="35668">MKELSLTPDSLLDGEDDITSLADADIGVDRTTQKRRYSRLSDGYERLKSVLPTVKDKRRVSKARILDEAINYIQRLESITSVLKREHEKRLSMLNGTNGFFPDYTVQPYMRSIFQKQMYPTGSNSKMSNYSKMNSPTSTVPKSPRMKQYNQSSYSSPSSMSVSAGSTGGNGSANMTGGGALDYNYNNIGSTYNTASSMYNQQPTNGGSDPNQMLNGDSSPINNASPYSACSLSPGSTPTTYQNGSTSSVVNNSWPYQGAGMSYNDASSQLASSYNPNRQSPNSTYNTSNPYSSLNSGMWGTMGSTGGGVADQSSHMAQNAAATAEHSMKVA</sequence>
<name>A0A7M6DLA3_9CNID</name>
<dbReference type="Proteomes" id="UP000594262">
    <property type="component" value="Unplaced"/>
</dbReference>
<dbReference type="PROSITE" id="PS50888">
    <property type="entry name" value="BHLH"/>
    <property type="match status" value="1"/>
</dbReference>
<dbReference type="Pfam" id="PF00010">
    <property type="entry name" value="HLH"/>
    <property type="match status" value="1"/>
</dbReference>
<dbReference type="OrthoDB" id="10047910at2759"/>
<dbReference type="SUPFAM" id="SSF47459">
    <property type="entry name" value="HLH, helix-loop-helix DNA-binding domain"/>
    <property type="match status" value="1"/>
</dbReference>
<feature type="region of interest" description="Disordered" evidence="1">
    <location>
        <begin position="267"/>
        <end position="289"/>
    </location>
</feature>